<keyword evidence="8" id="KW-1185">Reference proteome</keyword>
<dbReference type="GO" id="GO:0004856">
    <property type="term" value="F:D-xylulokinase activity"/>
    <property type="evidence" value="ECO:0007669"/>
    <property type="project" value="TreeGrafter"/>
</dbReference>
<feature type="compositionally biased region" description="Pro residues" evidence="4">
    <location>
        <begin position="435"/>
        <end position="451"/>
    </location>
</feature>
<feature type="region of interest" description="Disordered" evidence="4">
    <location>
        <begin position="425"/>
        <end position="451"/>
    </location>
</feature>
<dbReference type="PANTHER" id="PTHR10196">
    <property type="entry name" value="SUGAR KINASE"/>
    <property type="match status" value="1"/>
</dbReference>
<feature type="domain" description="Carbohydrate kinase FGGY C-terminal" evidence="6">
    <location>
        <begin position="251"/>
        <end position="424"/>
    </location>
</feature>
<evidence type="ECO:0000256" key="3">
    <source>
        <dbReference type="ARBA" id="ARBA00022777"/>
    </source>
</evidence>
<dbReference type="SUPFAM" id="SSF53067">
    <property type="entry name" value="Actin-like ATPase domain"/>
    <property type="match status" value="2"/>
</dbReference>
<dbReference type="RefSeq" id="WP_132972505.1">
    <property type="nucleotide sequence ID" value="NZ_SMFX01000001.1"/>
</dbReference>
<evidence type="ECO:0000313" key="7">
    <source>
        <dbReference type="EMBL" id="TCK18579.1"/>
    </source>
</evidence>
<keyword evidence="3" id="KW-0418">Kinase</keyword>
<organism evidence="7 8">
    <name type="scientific">Thiogranum longum</name>
    <dbReference type="NCBI Taxonomy" id="1537524"/>
    <lineage>
        <taxon>Bacteria</taxon>
        <taxon>Pseudomonadati</taxon>
        <taxon>Pseudomonadota</taxon>
        <taxon>Gammaproteobacteria</taxon>
        <taxon>Chromatiales</taxon>
        <taxon>Ectothiorhodospiraceae</taxon>
        <taxon>Thiogranum</taxon>
    </lineage>
</organism>
<dbReference type="InterPro" id="IPR018484">
    <property type="entry name" value="FGGY_N"/>
</dbReference>
<dbReference type="OrthoDB" id="9805576at2"/>
<comment type="caution">
    <text evidence="7">The sequence shown here is derived from an EMBL/GenBank/DDBJ whole genome shotgun (WGS) entry which is preliminary data.</text>
</comment>
<dbReference type="Pfam" id="PF02782">
    <property type="entry name" value="FGGY_C"/>
    <property type="match status" value="1"/>
</dbReference>
<evidence type="ECO:0000259" key="5">
    <source>
        <dbReference type="Pfam" id="PF00370"/>
    </source>
</evidence>
<dbReference type="Proteomes" id="UP000295707">
    <property type="component" value="Unassembled WGS sequence"/>
</dbReference>
<proteinExistence type="inferred from homology"/>
<dbReference type="AlphaFoldDB" id="A0A4R1HGV1"/>
<evidence type="ECO:0008006" key="9">
    <source>
        <dbReference type="Google" id="ProtNLM"/>
    </source>
</evidence>
<accession>A0A4R1HGV1</accession>
<evidence type="ECO:0000256" key="4">
    <source>
        <dbReference type="SAM" id="MobiDB-lite"/>
    </source>
</evidence>
<evidence type="ECO:0000259" key="6">
    <source>
        <dbReference type="Pfam" id="PF02782"/>
    </source>
</evidence>
<dbReference type="InterPro" id="IPR000577">
    <property type="entry name" value="Carb_kinase_FGGY"/>
</dbReference>
<dbReference type="GO" id="GO:0005829">
    <property type="term" value="C:cytosol"/>
    <property type="evidence" value="ECO:0007669"/>
    <property type="project" value="TreeGrafter"/>
</dbReference>
<dbReference type="InterPro" id="IPR018485">
    <property type="entry name" value="FGGY_C"/>
</dbReference>
<dbReference type="PIRSF" id="PIRSF000538">
    <property type="entry name" value="GlpK"/>
    <property type="match status" value="1"/>
</dbReference>
<dbReference type="GO" id="GO:0005997">
    <property type="term" value="P:xylulose metabolic process"/>
    <property type="evidence" value="ECO:0007669"/>
    <property type="project" value="TreeGrafter"/>
</dbReference>
<dbReference type="Pfam" id="PF00370">
    <property type="entry name" value="FGGY_N"/>
    <property type="match status" value="1"/>
</dbReference>
<sequence length="451" mass="47653">MSTRQAFIGIDVGTSGMRACAIDAHDAVLASVTTPLPAPERGTADKSVQQDPALWWQALCDALDKLAASLRNTQVVRIALDGTSSTLLLCKPDGTPLTPALMYNDARALQAAERVSAVAPQHSAARGASASLAKYLYLRDQLDSPDSAAIPLHQADWLTGKLSGQFRYSDENNALKLGYDPVARQWSEWLADVGVDLTALPEIVAPGTPVGALSDELATRWHWPGAQLVAGTTDSTAGFLATGATQVGTGVTSLGSTLVVKVLSNQPVFDADHGIYSHRLGDRWLAGGASNAGGAVLKPFFNHCDINRYSRLLDPDHPTGLDYYPLPAPGERFPIADPALAPRLTPRPASEREFFQAILEGLANIEAEGYRLLRACGAPVVKQVLTVGGGAHNRRWEKLRAKKLGVPVSQALHSEAAFGAARLARDGGEFSASANPPPEPTSPSPPPPPPA</sequence>
<dbReference type="EMBL" id="SMFX01000001">
    <property type="protein sequence ID" value="TCK18579.1"/>
    <property type="molecule type" value="Genomic_DNA"/>
</dbReference>
<protein>
    <recommendedName>
        <fullName evidence="9">Xylulokinase</fullName>
    </recommendedName>
</protein>
<reference evidence="7 8" key="1">
    <citation type="submission" date="2019-03" db="EMBL/GenBank/DDBJ databases">
        <title>Genomic Encyclopedia of Type Strains, Phase IV (KMG-IV): sequencing the most valuable type-strain genomes for metagenomic binning, comparative biology and taxonomic classification.</title>
        <authorList>
            <person name="Goeker M."/>
        </authorList>
    </citation>
    <scope>NUCLEOTIDE SEQUENCE [LARGE SCALE GENOMIC DNA]</scope>
    <source>
        <strain evidence="7 8">DSM 19610</strain>
    </source>
</reference>
<dbReference type="Gene3D" id="3.30.420.40">
    <property type="match status" value="2"/>
</dbReference>
<evidence type="ECO:0000313" key="8">
    <source>
        <dbReference type="Proteomes" id="UP000295707"/>
    </source>
</evidence>
<dbReference type="InterPro" id="IPR043129">
    <property type="entry name" value="ATPase_NBD"/>
</dbReference>
<evidence type="ECO:0000256" key="1">
    <source>
        <dbReference type="ARBA" id="ARBA00009156"/>
    </source>
</evidence>
<name>A0A4R1HGV1_9GAMM</name>
<evidence type="ECO:0000256" key="2">
    <source>
        <dbReference type="ARBA" id="ARBA00022679"/>
    </source>
</evidence>
<feature type="domain" description="Carbohydrate kinase FGGY N-terminal" evidence="5">
    <location>
        <begin position="7"/>
        <end position="239"/>
    </location>
</feature>
<comment type="similarity">
    <text evidence="1">Belongs to the FGGY kinase family.</text>
</comment>
<dbReference type="PANTHER" id="PTHR10196:SF80">
    <property type="entry name" value="D-RIBULOSE KINASE"/>
    <property type="match status" value="1"/>
</dbReference>
<dbReference type="GO" id="GO:0019150">
    <property type="term" value="F:D-ribulokinase activity"/>
    <property type="evidence" value="ECO:0007669"/>
    <property type="project" value="TreeGrafter"/>
</dbReference>
<keyword evidence="2" id="KW-0808">Transferase</keyword>
<dbReference type="CDD" id="cd07783">
    <property type="entry name" value="ASKHA_NBD_FGGY_SePSK_AtXK1-like"/>
    <property type="match status" value="1"/>
</dbReference>
<gene>
    <name evidence="7" type="ORF">DFR30_1858</name>
</gene>